<comment type="caution">
    <text evidence="15">The sequence shown here is derived from an EMBL/GenBank/DDBJ whole genome shotgun (WGS) entry which is preliminary data.</text>
</comment>
<dbReference type="Gene3D" id="1.20.1530.20">
    <property type="match status" value="1"/>
</dbReference>
<dbReference type="InterPro" id="IPR038770">
    <property type="entry name" value="Na+/solute_symporter_sf"/>
</dbReference>
<evidence type="ECO:0000256" key="13">
    <source>
        <dbReference type="SAM" id="Phobius"/>
    </source>
</evidence>
<dbReference type="CDD" id="cd00065">
    <property type="entry name" value="FYVE_like_SF"/>
    <property type="match status" value="1"/>
</dbReference>
<dbReference type="PROSITE" id="PS50178">
    <property type="entry name" value="ZF_FYVE"/>
    <property type="match status" value="1"/>
</dbReference>
<evidence type="ECO:0000256" key="11">
    <source>
        <dbReference type="PROSITE-ProRule" id="PRU00091"/>
    </source>
</evidence>
<dbReference type="InterPro" id="IPR017455">
    <property type="entry name" value="Znf_FYVE-rel"/>
</dbReference>
<evidence type="ECO:0000256" key="3">
    <source>
        <dbReference type="ARBA" id="ARBA00022448"/>
    </source>
</evidence>
<dbReference type="Pfam" id="PF01758">
    <property type="entry name" value="SBF"/>
    <property type="match status" value="1"/>
</dbReference>
<comment type="subcellular location">
    <subcellularLocation>
        <location evidence="1">Cell membrane</location>
        <topology evidence="1">Multi-pass membrane protein</topology>
    </subcellularLocation>
</comment>
<evidence type="ECO:0000256" key="4">
    <source>
        <dbReference type="ARBA" id="ARBA00022475"/>
    </source>
</evidence>
<evidence type="ECO:0000256" key="1">
    <source>
        <dbReference type="ARBA" id="ARBA00004651"/>
    </source>
</evidence>
<feature type="transmembrane region" description="Helical" evidence="13">
    <location>
        <begin position="672"/>
        <end position="694"/>
    </location>
</feature>
<dbReference type="PANTHER" id="PTHR43057">
    <property type="entry name" value="ARSENITE EFFLUX TRANSPORTER"/>
    <property type="match status" value="1"/>
</dbReference>
<keyword evidence="3" id="KW-0813">Transport</keyword>
<dbReference type="GO" id="GO:0005886">
    <property type="term" value="C:plasma membrane"/>
    <property type="evidence" value="ECO:0007669"/>
    <property type="project" value="UniProtKB-SubCell"/>
</dbReference>
<evidence type="ECO:0000313" key="15">
    <source>
        <dbReference type="EMBL" id="GMF14900.1"/>
    </source>
</evidence>
<dbReference type="InterPro" id="IPR000306">
    <property type="entry name" value="Znf_FYVE"/>
</dbReference>
<evidence type="ECO:0000256" key="7">
    <source>
        <dbReference type="ARBA" id="ARBA00022771"/>
    </source>
</evidence>
<dbReference type="Gene3D" id="3.30.40.10">
    <property type="entry name" value="Zinc/RING finger domain, C3HC4 (zinc finger)"/>
    <property type="match status" value="1"/>
</dbReference>
<keyword evidence="10 13" id="KW-0472">Membrane</keyword>
<evidence type="ECO:0000256" key="8">
    <source>
        <dbReference type="ARBA" id="ARBA00022833"/>
    </source>
</evidence>
<dbReference type="SUPFAM" id="SSF57903">
    <property type="entry name" value="FYVE/PHD zinc finger"/>
    <property type="match status" value="1"/>
</dbReference>
<dbReference type="OrthoDB" id="187348at2759"/>
<comment type="similarity">
    <text evidence="2">Belongs to the arsenical resistance-3 (ACR3) (TC 2.A.59) family.</text>
</comment>
<feature type="region of interest" description="Disordered" evidence="12">
    <location>
        <begin position="89"/>
        <end position="120"/>
    </location>
</feature>
<dbReference type="InterPro" id="IPR004706">
    <property type="entry name" value="Arsenical-R_Acr3"/>
</dbReference>
<dbReference type="InterPro" id="IPR007461">
    <property type="entry name" value="Ysc84_actin-binding"/>
</dbReference>
<name>A0A9W6TK69_9STRA</name>
<evidence type="ECO:0000256" key="12">
    <source>
        <dbReference type="SAM" id="MobiDB-lite"/>
    </source>
</evidence>
<keyword evidence="6" id="KW-0479">Metal-binding</keyword>
<feature type="transmembrane region" description="Helical" evidence="13">
    <location>
        <begin position="587"/>
        <end position="606"/>
    </location>
</feature>
<evidence type="ECO:0000259" key="14">
    <source>
        <dbReference type="PROSITE" id="PS50178"/>
    </source>
</evidence>
<dbReference type="NCBIfam" id="TIGR00832">
    <property type="entry name" value="acr3"/>
    <property type="match status" value="1"/>
</dbReference>
<dbReference type="InterPro" id="IPR013083">
    <property type="entry name" value="Znf_RING/FYVE/PHD"/>
</dbReference>
<evidence type="ECO:0000256" key="10">
    <source>
        <dbReference type="ARBA" id="ARBA00023136"/>
    </source>
</evidence>
<feature type="domain" description="FYVE-type" evidence="14">
    <location>
        <begin position="126"/>
        <end position="195"/>
    </location>
</feature>
<dbReference type="GO" id="GO:0015297">
    <property type="term" value="F:antiporter activity"/>
    <property type="evidence" value="ECO:0007669"/>
    <property type="project" value="InterPro"/>
</dbReference>
<accession>A0A9W6TK69</accession>
<feature type="transmembrane region" description="Helical" evidence="13">
    <location>
        <begin position="558"/>
        <end position="580"/>
    </location>
</feature>
<proteinExistence type="inferred from homology"/>
<feature type="region of interest" description="Disordered" evidence="12">
    <location>
        <begin position="26"/>
        <end position="46"/>
    </location>
</feature>
<dbReference type="Pfam" id="PF01363">
    <property type="entry name" value="FYVE"/>
    <property type="match status" value="1"/>
</dbReference>
<keyword evidence="5 13" id="KW-0812">Transmembrane</keyword>
<feature type="transmembrane region" description="Helical" evidence="13">
    <location>
        <begin position="768"/>
        <end position="790"/>
    </location>
</feature>
<dbReference type="EMBL" id="BSXW01000210">
    <property type="protein sequence ID" value="GMF14900.1"/>
    <property type="molecule type" value="Genomic_DNA"/>
</dbReference>
<dbReference type="InterPro" id="IPR002657">
    <property type="entry name" value="BilAc:Na_symport/Acr3"/>
</dbReference>
<feature type="transmembrane region" description="Helical" evidence="13">
    <location>
        <begin position="706"/>
        <end position="727"/>
    </location>
</feature>
<dbReference type="Proteomes" id="UP001165083">
    <property type="component" value="Unassembled WGS sequence"/>
</dbReference>
<dbReference type="GO" id="GO:0008270">
    <property type="term" value="F:zinc ion binding"/>
    <property type="evidence" value="ECO:0007669"/>
    <property type="project" value="UniProtKB-KW"/>
</dbReference>
<evidence type="ECO:0000256" key="2">
    <source>
        <dbReference type="ARBA" id="ARBA00010110"/>
    </source>
</evidence>
<feature type="transmembrane region" description="Helical" evidence="13">
    <location>
        <begin position="493"/>
        <end position="516"/>
    </location>
</feature>
<keyword evidence="16" id="KW-1185">Reference proteome</keyword>
<keyword evidence="8" id="KW-0862">Zinc</keyword>
<dbReference type="AlphaFoldDB" id="A0A9W6TK69"/>
<keyword evidence="7 11" id="KW-0863">Zinc-finger</keyword>
<evidence type="ECO:0000256" key="6">
    <source>
        <dbReference type="ARBA" id="ARBA00022723"/>
    </source>
</evidence>
<evidence type="ECO:0000256" key="5">
    <source>
        <dbReference type="ARBA" id="ARBA00022692"/>
    </source>
</evidence>
<dbReference type="SMART" id="SM00064">
    <property type="entry name" value="FYVE"/>
    <property type="match status" value="1"/>
</dbReference>
<evidence type="ECO:0000313" key="16">
    <source>
        <dbReference type="Proteomes" id="UP001165083"/>
    </source>
</evidence>
<keyword evidence="9 13" id="KW-1133">Transmembrane helix</keyword>
<dbReference type="PANTHER" id="PTHR43057:SF1">
    <property type="entry name" value="ARSENICAL-RESISTANCE PROTEIN 3"/>
    <property type="match status" value="1"/>
</dbReference>
<evidence type="ECO:0000256" key="9">
    <source>
        <dbReference type="ARBA" id="ARBA00022989"/>
    </source>
</evidence>
<gene>
    <name evidence="15" type="ORF">Plil01_000499600</name>
</gene>
<protein>
    <submittedName>
        <fullName evidence="15">Unnamed protein product</fullName>
    </submittedName>
</protein>
<feature type="transmembrane region" description="Helical" evidence="13">
    <location>
        <begin position="528"/>
        <end position="552"/>
    </location>
</feature>
<feature type="compositionally biased region" description="Low complexity" evidence="12">
    <location>
        <begin position="26"/>
        <end position="39"/>
    </location>
</feature>
<keyword evidence="4" id="KW-1003">Cell membrane</keyword>
<dbReference type="GO" id="GO:0015105">
    <property type="term" value="F:arsenite transmembrane transporter activity"/>
    <property type="evidence" value="ECO:0007669"/>
    <property type="project" value="TreeGrafter"/>
</dbReference>
<dbReference type="Pfam" id="PF04366">
    <property type="entry name" value="Ysc84"/>
    <property type="match status" value="1"/>
</dbReference>
<feature type="transmembrane region" description="Helical" evidence="13">
    <location>
        <begin position="641"/>
        <end position="660"/>
    </location>
</feature>
<reference evidence="15" key="1">
    <citation type="submission" date="2023-04" db="EMBL/GenBank/DDBJ databases">
        <title>Phytophthora lilii NBRC 32176.</title>
        <authorList>
            <person name="Ichikawa N."/>
            <person name="Sato H."/>
            <person name="Tonouchi N."/>
        </authorList>
    </citation>
    <scope>NUCLEOTIDE SEQUENCE</scope>
    <source>
        <strain evidence="15">NBRC 32176</strain>
    </source>
</reference>
<sequence>MPACSLCGAHTPSGRFCSECGAPFATAEQQAQTQQQTQQHRTPPRFQEQMSFEERDQKALLYQQQPSGNTPPAIPVVYVDGDGAAARANGRNLSSASSASSNAGQATGAGGRVLSSSTSGVLSGRYSDHPNCDICALAFDVSKRRHQCRACGRYVCGNCSPLMLLIPEGEQIDGAKGYDPSIPQRACLHCAPTLRPLQEDLVARFAKANSVTEPHEAKSRLHVPFSPSLEKECKNAADIVGNFFRSDSGASGDRAIPISMLENAHGLAIMTIVKAGFLIVGKVGTGIVISRLPDGSWSAPSAIGTVGLGGGFEIGGEIVEVMIILGSPAAVQVFHSPQVNLGAGLDVAVGPYGRSAAAAAAISSSGLNGNYSYSISKGLYAGISLQGSVIATRNDLNRKFYGQDLEASALLSGSVGQPMAASPLYEALDRAMRGIQEHKEVLAESPPGAGGIAGQLSMLDRFLPLWILLSAGAGIGLGQLSAVHSFIESTTVGSMNLLVGAGLLAMMYPPLANMRWELVGAVLRDRRLLLLTTFQNWVVGPMTMFLLAAGFFHDDTGFMAGFSMVGCSRCIGMVMIWIALAGGDLEYGAALIAVNSVWTMALYSFYASFFLNTMPSAMGIDDTPQEQESLHISVGEVASDVGIYMGIPFVLGISGWVLLRRWKGNTWYFEEFTPRLDVLAVVALLFTIVVLFASQSQRITTTIGPVLFSMVPFMIYFIVTFAGSFLMSQSCGATHPQSVTLAFTATSNNYELSLGVAVAIFGLDSDPAMMSVVAALIEIPTMLALVYLSLWLEKRPRKRDEDQHSMSTSRTSQTTSKELIIESPVVV</sequence>
<dbReference type="GO" id="GO:0015104">
    <property type="term" value="F:antimonite transmembrane transporter activity"/>
    <property type="evidence" value="ECO:0007669"/>
    <property type="project" value="TreeGrafter"/>
</dbReference>
<organism evidence="15 16">
    <name type="scientific">Phytophthora lilii</name>
    <dbReference type="NCBI Taxonomy" id="2077276"/>
    <lineage>
        <taxon>Eukaryota</taxon>
        <taxon>Sar</taxon>
        <taxon>Stramenopiles</taxon>
        <taxon>Oomycota</taxon>
        <taxon>Peronosporomycetes</taxon>
        <taxon>Peronosporales</taxon>
        <taxon>Peronosporaceae</taxon>
        <taxon>Phytophthora</taxon>
    </lineage>
</organism>
<feature type="transmembrane region" description="Helical" evidence="13">
    <location>
        <begin position="465"/>
        <end position="487"/>
    </location>
</feature>
<dbReference type="InterPro" id="IPR011011">
    <property type="entry name" value="Znf_FYVE_PHD"/>
</dbReference>